<comment type="caution">
    <text evidence="3">The sequence shown here is derived from an EMBL/GenBank/DDBJ whole genome shotgun (WGS) entry which is preliminary data.</text>
</comment>
<dbReference type="InterPro" id="IPR009875">
    <property type="entry name" value="PilZ_domain"/>
</dbReference>
<evidence type="ECO:0000313" key="3">
    <source>
        <dbReference type="EMBL" id="PWK93196.1"/>
    </source>
</evidence>
<accession>A0ABX5LI95</accession>
<keyword evidence="1" id="KW-1133">Transmembrane helix</keyword>
<keyword evidence="1" id="KW-0812">Transmembrane</keyword>
<keyword evidence="4" id="KW-1185">Reference proteome</keyword>
<dbReference type="Gene3D" id="2.40.10.220">
    <property type="entry name" value="predicted glycosyltransferase like domains"/>
    <property type="match status" value="1"/>
</dbReference>
<name>A0ABX5LI95_9BACT</name>
<proteinExistence type="predicted"/>
<evidence type="ECO:0000259" key="2">
    <source>
        <dbReference type="Pfam" id="PF07238"/>
    </source>
</evidence>
<evidence type="ECO:0000313" key="4">
    <source>
        <dbReference type="Proteomes" id="UP000245523"/>
    </source>
</evidence>
<dbReference type="RefSeq" id="WP_109587746.1">
    <property type="nucleotide sequence ID" value="NZ_QGHD01000030.1"/>
</dbReference>
<keyword evidence="1" id="KW-0472">Membrane</keyword>
<feature type="domain" description="PilZ" evidence="2">
    <location>
        <begin position="221"/>
        <end position="293"/>
    </location>
</feature>
<dbReference type="EMBL" id="QGHD01000030">
    <property type="protein sequence ID" value="PWK93196.1"/>
    <property type="molecule type" value="Genomic_DNA"/>
</dbReference>
<dbReference type="Proteomes" id="UP000245523">
    <property type="component" value="Unassembled WGS sequence"/>
</dbReference>
<organism evidence="3 4">
    <name type="scientific">Hallerella porci</name>
    <dbReference type="NCBI Taxonomy" id="1945871"/>
    <lineage>
        <taxon>Bacteria</taxon>
        <taxon>Pseudomonadati</taxon>
        <taxon>Fibrobacterota</taxon>
        <taxon>Fibrobacteria</taxon>
        <taxon>Fibrobacterales</taxon>
        <taxon>Fibrobacteraceae</taxon>
        <taxon>Hallerella</taxon>
    </lineage>
</organism>
<protein>
    <submittedName>
        <fullName evidence="3">PilZ domain-containing protein</fullName>
    </submittedName>
</protein>
<dbReference type="SUPFAM" id="SSF141371">
    <property type="entry name" value="PilZ domain-like"/>
    <property type="match status" value="1"/>
</dbReference>
<feature type="transmembrane region" description="Helical" evidence="1">
    <location>
        <begin position="6"/>
        <end position="26"/>
    </location>
</feature>
<reference evidence="3 4" key="1">
    <citation type="submission" date="2018-05" db="EMBL/GenBank/DDBJ databases">
        <title>Animal gut microbial communities from fecal samples from Wisconsin, USA.</title>
        <authorList>
            <person name="Neumann A."/>
        </authorList>
    </citation>
    <scope>NUCLEOTIDE SEQUENCE [LARGE SCALE GENOMIC DNA]</scope>
    <source>
        <strain evidence="3 4">UWS4</strain>
    </source>
</reference>
<evidence type="ECO:0000256" key="1">
    <source>
        <dbReference type="SAM" id="Phobius"/>
    </source>
</evidence>
<sequence>MLSIPVEVLGWIFLIVTLFLILVVLVEISRNNRRREIGKMFATEEFDQKIQALQLTSEERQMLERLVRQSSFSNKDSVLNSPILFEEAVNFVYKLNHGAENISRHDQEIISTLRKKLSHLENAALYSYTSTRQFAIGKNVSLVLQENSKELSVHTQINQLDEVSWGVKNTNTFLAEYLSGKRVDVRLNIPGEAVYHANVRVIQVTSDSILLEHSTQLHKEQLRRWMRLAVNFPVKLEYKGKIIEGFLVDLSAGGILLSLPNLIPESALVQIQFLLPGFGEENLQVRILRQLHGGTSDAETGRISHSASFIGDFGETQERVLQYIFRERRAQKGT</sequence>
<gene>
    <name evidence="3" type="ORF">B0H50_13021</name>
</gene>
<dbReference type="Pfam" id="PF07238">
    <property type="entry name" value="PilZ"/>
    <property type="match status" value="1"/>
</dbReference>